<dbReference type="RefSeq" id="WP_354557090.1">
    <property type="nucleotide sequence ID" value="NZ_JBEPMB010000004.1"/>
</dbReference>
<feature type="signal peptide" evidence="1">
    <location>
        <begin position="1"/>
        <end position="24"/>
    </location>
</feature>
<keyword evidence="1" id="KW-0732">Signal</keyword>
<proteinExistence type="predicted"/>
<sequence>MSTKTVIGASAVASALMMAVSATTFVSSVSPAAADDAKEKCFGVAMAGKNDCAAGPGTTCAGTSKVNYQGNSWKYVAKGTCTTMKLPGDRKGSLEALKRDLPA</sequence>
<evidence type="ECO:0000256" key="1">
    <source>
        <dbReference type="SAM" id="SignalP"/>
    </source>
</evidence>
<dbReference type="InterPro" id="IPR018740">
    <property type="entry name" value="DUF2282_membr"/>
</dbReference>
<dbReference type="Proteomes" id="UP001549047">
    <property type="component" value="Unassembled WGS sequence"/>
</dbReference>
<feature type="chain" id="PRO_5045807457" evidence="1">
    <location>
        <begin position="25"/>
        <end position="103"/>
    </location>
</feature>
<organism evidence="2 3">
    <name type="scientific">Rhizobium aquaticum</name>
    <dbReference type="NCBI Taxonomy" id="1549636"/>
    <lineage>
        <taxon>Bacteria</taxon>
        <taxon>Pseudomonadati</taxon>
        <taxon>Pseudomonadota</taxon>
        <taxon>Alphaproteobacteria</taxon>
        <taxon>Hyphomicrobiales</taxon>
        <taxon>Rhizobiaceae</taxon>
        <taxon>Rhizobium/Agrobacterium group</taxon>
        <taxon>Rhizobium</taxon>
    </lineage>
</organism>
<dbReference type="EMBL" id="JBEPMB010000004">
    <property type="protein sequence ID" value="MET3614598.1"/>
    <property type="molecule type" value="Genomic_DNA"/>
</dbReference>
<comment type="caution">
    <text evidence="2">The sequence shown here is derived from an EMBL/GenBank/DDBJ whole genome shotgun (WGS) entry which is preliminary data.</text>
</comment>
<name>A0ABV2J1W7_9HYPH</name>
<dbReference type="Pfam" id="PF10048">
    <property type="entry name" value="DUF2282"/>
    <property type="match status" value="1"/>
</dbReference>
<gene>
    <name evidence="2" type="ORF">ABID16_002935</name>
</gene>
<evidence type="ECO:0000313" key="2">
    <source>
        <dbReference type="EMBL" id="MET3614598.1"/>
    </source>
</evidence>
<keyword evidence="3" id="KW-1185">Reference proteome</keyword>
<protein>
    <submittedName>
        <fullName evidence="2">Membrane protein</fullName>
    </submittedName>
</protein>
<reference evidence="2 3" key="1">
    <citation type="submission" date="2024-06" db="EMBL/GenBank/DDBJ databases">
        <title>Genomic Encyclopedia of Type Strains, Phase IV (KMG-IV): sequencing the most valuable type-strain genomes for metagenomic binning, comparative biology and taxonomic classification.</title>
        <authorList>
            <person name="Goeker M."/>
        </authorList>
    </citation>
    <scope>NUCLEOTIDE SEQUENCE [LARGE SCALE GENOMIC DNA]</scope>
    <source>
        <strain evidence="2 3">DSM 29780</strain>
    </source>
</reference>
<accession>A0ABV2J1W7</accession>
<evidence type="ECO:0000313" key="3">
    <source>
        <dbReference type="Proteomes" id="UP001549047"/>
    </source>
</evidence>